<dbReference type="SMART" id="SM00342">
    <property type="entry name" value="HTH_ARAC"/>
    <property type="match status" value="1"/>
</dbReference>
<evidence type="ECO:0000313" key="6">
    <source>
        <dbReference type="Proteomes" id="UP000185766"/>
    </source>
</evidence>
<keyword evidence="2 5" id="KW-0238">DNA-binding</keyword>
<dbReference type="EMBL" id="FOAS01000003">
    <property type="protein sequence ID" value="SEK54720.1"/>
    <property type="molecule type" value="Genomic_DNA"/>
</dbReference>
<protein>
    <submittedName>
        <fullName evidence="5">AraC-type DNA-binding protein</fullName>
    </submittedName>
</protein>
<keyword evidence="6" id="KW-1185">Reference proteome</keyword>
<dbReference type="GO" id="GO:0000976">
    <property type="term" value="F:transcription cis-regulatory region binding"/>
    <property type="evidence" value="ECO:0007669"/>
    <property type="project" value="TreeGrafter"/>
</dbReference>
<evidence type="ECO:0000256" key="1">
    <source>
        <dbReference type="ARBA" id="ARBA00023015"/>
    </source>
</evidence>
<dbReference type="SUPFAM" id="SSF46689">
    <property type="entry name" value="Homeodomain-like"/>
    <property type="match status" value="1"/>
</dbReference>
<dbReference type="GO" id="GO:0005829">
    <property type="term" value="C:cytosol"/>
    <property type="evidence" value="ECO:0007669"/>
    <property type="project" value="TreeGrafter"/>
</dbReference>
<dbReference type="STRING" id="1429083.GCA_001885685_01690"/>
<gene>
    <name evidence="5" type="ORF">SAMN05216214_103115</name>
</gene>
<dbReference type="AlphaFoldDB" id="A0A1H7I005"/>
<keyword evidence="3" id="KW-0804">Transcription</keyword>
<proteinExistence type="predicted"/>
<dbReference type="RefSeq" id="WP_074865242.1">
    <property type="nucleotide sequence ID" value="NZ_FOAS01000003.1"/>
</dbReference>
<dbReference type="Gene3D" id="1.10.10.60">
    <property type="entry name" value="Homeodomain-like"/>
    <property type="match status" value="1"/>
</dbReference>
<evidence type="ECO:0000256" key="2">
    <source>
        <dbReference type="ARBA" id="ARBA00023125"/>
    </source>
</evidence>
<dbReference type="PROSITE" id="PS01124">
    <property type="entry name" value="HTH_ARAC_FAMILY_2"/>
    <property type="match status" value="1"/>
</dbReference>
<accession>A0A1H7I005</accession>
<feature type="domain" description="HTH araC/xylS-type" evidence="4">
    <location>
        <begin position="237"/>
        <end position="340"/>
    </location>
</feature>
<keyword evidence="1" id="KW-0805">Transcription regulation</keyword>
<dbReference type="PRINTS" id="PR00032">
    <property type="entry name" value="HTHARAC"/>
</dbReference>
<organism evidence="5 6">
    <name type="scientific">Atopomonas hussainii</name>
    <dbReference type="NCBI Taxonomy" id="1429083"/>
    <lineage>
        <taxon>Bacteria</taxon>
        <taxon>Pseudomonadati</taxon>
        <taxon>Pseudomonadota</taxon>
        <taxon>Gammaproteobacteria</taxon>
        <taxon>Pseudomonadales</taxon>
        <taxon>Pseudomonadaceae</taxon>
        <taxon>Atopomonas</taxon>
    </lineage>
</organism>
<name>A0A1H7I005_9GAMM</name>
<sequence>MQPTASLTPLTHSITLRRFLFEALERLGFDPAQVYRQAFQGADWVQGFSEGREAHELAPRFWQAIEPLTGDSDIGLHLAEAMRPRFLDVASYLLLSAPNLRQGLQALLKFQALLSGGLLAQLEEHDGSAWLIIDLNYRGFAHLRQQSECLSLLLFKLLHWLTDEQLTLQAVHWRHPAPRTHSEHQRLLAAPLHFSAQHDALVFSATWLDKPSRHACAEVFQALSREAQQQLDSLQEDRWLARLRYQLARQLDSGAALPTQAQCAQALGLRTAQLQQMLKAQGMGFRGVLDSVRQACVSELINTELPLKEVARRLGYAELSPFYRAFRRWFGQTPQAYRRTRRGSPPG</sequence>
<reference evidence="5 6" key="1">
    <citation type="submission" date="2016-10" db="EMBL/GenBank/DDBJ databases">
        <authorList>
            <person name="de Groot N.N."/>
        </authorList>
    </citation>
    <scope>NUCLEOTIDE SEQUENCE [LARGE SCALE GENOMIC DNA]</scope>
    <source>
        <strain evidence="5 6">JCM 19513</strain>
    </source>
</reference>
<dbReference type="InterPro" id="IPR018060">
    <property type="entry name" value="HTH_AraC"/>
</dbReference>
<dbReference type="InterPro" id="IPR032687">
    <property type="entry name" value="AraC-type_N"/>
</dbReference>
<evidence type="ECO:0000313" key="5">
    <source>
        <dbReference type="EMBL" id="SEK54720.1"/>
    </source>
</evidence>
<dbReference type="InterPro" id="IPR009057">
    <property type="entry name" value="Homeodomain-like_sf"/>
</dbReference>
<dbReference type="PANTHER" id="PTHR47894">
    <property type="entry name" value="HTH-TYPE TRANSCRIPTIONAL REGULATOR GADX"/>
    <property type="match status" value="1"/>
</dbReference>
<dbReference type="Pfam" id="PF12625">
    <property type="entry name" value="Arabinose_bd"/>
    <property type="match status" value="1"/>
</dbReference>
<dbReference type="GO" id="GO:0003700">
    <property type="term" value="F:DNA-binding transcription factor activity"/>
    <property type="evidence" value="ECO:0007669"/>
    <property type="project" value="InterPro"/>
</dbReference>
<evidence type="ECO:0000259" key="4">
    <source>
        <dbReference type="PROSITE" id="PS01124"/>
    </source>
</evidence>
<dbReference type="PANTHER" id="PTHR47894:SF1">
    <property type="entry name" value="HTH-TYPE TRANSCRIPTIONAL REGULATOR VQSM"/>
    <property type="match status" value="1"/>
</dbReference>
<dbReference type="Pfam" id="PF12833">
    <property type="entry name" value="HTH_18"/>
    <property type="match status" value="1"/>
</dbReference>
<evidence type="ECO:0000256" key="3">
    <source>
        <dbReference type="ARBA" id="ARBA00023163"/>
    </source>
</evidence>
<dbReference type="InterPro" id="IPR020449">
    <property type="entry name" value="Tscrpt_reg_AraC-type_HTH"/>
</dbReference>
<dbReference type="Proteomes" id="UP000185766">
    <property type="component" value="Unassembled WGS sequence"/>
</dbReference>